<evidence type="ECO:0000256" key="2">
    <source>
        <dbReference type="ARBA" id="ARBA00023002"/>
    </source>
</evidence>
<evidence type="ECO:0000256" key="3">
    <source>
        <dbReference type="RuleBase" id="RU000363"/>
    </source>
</evidence>
<sequence length="252" mass="27163">MPTAMVTGATAGIGLSFAHKLAARGFDLVVVARDETRLDAVAAEVRSTHGVGVEVIPADLATDTARVEERLRGSAVDLLVNNAGYTLRKPFLANDIDDEERMLNVLVRAVLRLTHAALPGMIERGRGAVINVSSVAAWVPRGTYSAAKAWVTAFTEGLAPQLAGTGVQVMALAPGYTRTEFHERARMNMTSLPSWLWLDADSLVDSALRDLRRGRAVSVPGPVYKVAAATIPRLPRRLVTALGHRQLGKRRR</sequence>
<dbReference type="PANTHER" id="PTHR43899">
    <property type="entry name" value="RH59310P"/>
    <property type="match status" value="1"/>
</dbReference>
<proteinExistence type="inferred from homology"/>
<dbReference type="PANTHER" id="PTHR43899:SF13">
    <property type="entry name" value="RH59310P"/>
    <property type="match status" value="1"/>
</dbReference>
<reference evidence="4 5" key="1">
    <citation type="submission" date="2018-06" db="EMBL/GenBank/DDBJ databases">
        <title>Phytoactinopolyspora halophila sp. nov., a novel halophilic actinomycete isolated from a saline soil in China.</title>
        <authorList>
            <person name="Tang S.-K."/>
        </authorList>
    </citation>
    <scope>NUCLEOTIDE SEQUENCE [LARGE SCALE GENOMIC DNA]</scope>
    <source>
        <strain evidence="4 5">YIM 96934</strain>
    </source>
</reference>
<dbReference type="PIRSF" id="PIRSF000126">
    <property type="entry name" value="11-beta-HSD1"/>
    <property type="match status" value="1"/>
</dbReference>
<keyword evidence="5" id="KW-1185">Reference proteome</keyword>
<dbReference type="GO" id="GO:0016491">
    <property type="term" value="F:oxidoreductase activity"/>
    <property type="evidence" value="ECO:0007669"/>
    <property type="project" value="UniProtKB-KW"/>
</dbReference>
<comment type="caution">
    <text evidence="4">The sequence shown here is derived from an EMBL/GenBank/DDBJ whole genome shotgun (WGS) entry which is preliminary data.</text>
</comment>
<organism evidence="4 5">
    <name type="scientific">Phytoactinopolyspora halophila</name>
    <dbReference type="NCBI Taxonomy" id="1981511"/>
    <lineage>
        <taxon>Bacteria</taxon>
        <taxon>Bacillati</taxon>
        <taxon>Actinomycetota</taxon>
        <taxon>Actinomycetes</taxon>
        <taxon>Jiangellales</taxon>
        <taxon>Jiangellaceae</taxon>
        <taxon>Phytoactinopolyspora</taxon>
    </lineage>
</organism>
<dbReference type="OrthoDB" id="9810734at2"/>
<dbReference type="InterPro" id="IPR002347">
    <property type="entry name" value="SDR_fam"/>
</dbReference>
<dbReference type="PRINTS" id="PR00080">
    <property type="entry name" value="SDRFAMILY"/>
</dbReference>
<dbReference type="InterPro" id="IPR036291">
    <property type="entry name" value="NAD(P)-bd_dom_sf"/>
</dbReference>
<dbReference type="RefSeq" id="WP_112256758.1">
    <property type="nucleotide sequence ID" value="NZ_QMIG01000002.1"/>
</dbReference>
<comment type="similarity">
    <text evidence="1 3">Belongs to the short-chain dehydrogenases/reductases (SDR) family.</text>
</comment>
<keyword evidence="2" id="KW-0560">Oxidoreductase</keyword>
<dbReference type="InterPro" id="IPR051019">
    <property type="entry name" value="VLCFA-Steroid_DH"/>
</dbReference>
<dbReference type="SUPFAM" id="SSF51735">
    <property type="entry name" value="NAD(P)-binding Rossmann-fold domains"/>
    <property type="match status" value="1"/>
</dbReference>
<accession>A0A329QZH5</accession>
<dbReference type="Proteomes" id="UP000250462">
    <property type="component" value="Unassembled WGS sequence"/>
</dbReference>
<gene>
    <name evidence="4" type="ORF">DPM12_02765</name>
</gene>
<evidence type="ECO:0000313" key="5">
    <source>
        <dbReference type="Proteomes" id="UP000250462"/>
    </source>
</evidence>
<dbReference type="Gene3D" id="3.40.50.720">
    <property type="entry name" value="NAD(P)-binding Rossmann-like Domain"/>
    <property type="match status" value="1"/>
</dbReference>
<evidence type="ECO:0000256" key="1">
    <source>
        <dbReference type="ARBA" id="ARBA00006484"/>
    </source>
</evidence>
<dbReference type="EMBL" id="QMIG01000002">
    <property type="protein sequence ID" value="RAW17800.1"/>
    <property type="molecule type" value="Genomic_DNA"/>
</dbReference>
<dbReference type="PRINTS" id="PR00081">
    <property type="entry name" value="GDHRDH"/>
</dbReference>
<name>A0A329QZH5_9ACTN</name>
<dbReference type="AlphaFoldDB" id="A0A329QZH5"/>
<evidence type="ECO:0000313" key="4">
    <source>
        <dbReference type="EMBL" id="RAW17800.1"/>
    </source>
</evidence>
<protein>
    <submittedName>
        <fullName evidence="4">Short-chain dehydrogenase</fullName>
    </submittedName>
</protein>
<dbReference type="Pfam" id="PF00106">
    <property type="entry name" value="adh_short"/>
    <property type="match status" value="1"/>
</dbReference>